<organism evidence="5 6">
    <name type="scientific">Erythrobacter crassostreae</name>
    <dbReference type="NCBI Taxonomy" id="2828328"/>
    <lineage>
        <taxon>Bacteria</taxon>
        <taxon>Pseudomonadati</taxon>
        <taxon>Pseudomonadota</taxon>
        <taxon>Alphaproteobacteria</taxon>
        <taxon>Sphingomonadales</taxon>
        <taxon>Erythrobacteraceae</taxon>
        <taxon>Erythrobacter/Porphyrobacter group</taxon>
        <taxon>Erythrobacter</taxon>
    </lineage>
</organism>
<evidence type="ECO:0000256" key="2">
    <source>
        <dbReference type="SAM" id="MobiDB-lite"/>
    </source>
</evidence>
<feature type="chain" id="PRO_5040958827" evidence="3">
    <location>
        <begin position="28"/>
        <end position="693"/>
    </location>
</feature>
<dbReference type="Pfam" id="PF00326">
    <property type="entry name" value="Peptidase_S9"/>
    <property type="match status" value="1"/>
</dbReference>
<name>A0A9X1F0V2_9SPHN</name>
<reference evidence="5" key="1">
    <citation type="submission" date="2021-04" db="EMBL/GenBank/DDBJ databases">
        <authorList>
            <person name="Pira H."/>
            <person name="Risdian C."/>
            <person name="Wink J."/>
        </authorList>
    </citation>
    <scope>NUCLEOTIDE SEQUENCE</scope>
    <source>
        <strain evidence="5">WH158</strain>
    </source>
</reference>
<feature type="domain" description="Peptidase S9 prolyl oligopeptidase catalytic" evidence="4">
    <location>
        <begin position="457"/>
        <end position="661"/>
    </location>
</feature>
<dbReference type="AlphaFoldDB" id="A0A9X1F0V2"/>
<dbReference type="InterPro" id="IPR001375">
    <property type="entry name" value="Peptidase_S9_cat"/>
</dbReference>
<evidence type="ECO:0000256" key="1">
    <source>
        <dbReference type="ARBA" id="ARBA00022801"/>
    </source>
</evidence>
<keyword evidence="1" id="KW-0378">Hydrolase</keyword>
<evidence type="ECO:0000256" key="3">
    <source>
        <dbReference type="SAM" id="SignalP"/>
    </source>
</evidence>
<comment type="caution">
    <text evidence="5">The sequence shown here is derived from an EMBL/GenBank/DDBJ whole genome shotgun (WGS) entry which is preliminary data.</text>
</comment>
<dbReference type="Proteomes" id="UP001138681">
    <property type="component" value="Unassembled WGS sequence"/>
</dbReference>
<protein>
    <submittedName>
        <fullName evidence="5">S9 family peptidase</fullName>
    </submittedName>
</protein>
<feature type="region of interest" description="Disordered" evidence="2">
    <location>
        <begin position="666"/>
        <end position="693"/>
    </location>
</feature>
<dbReference type="PANTHER" id="PTHR42776:SF27">
    <property type="entry name" value="DIPEPTIDYL PEPTIDASE FAMILY MEMBER 6"/>
    <property type="match status" value="1"/>
</dbReference>
<accession>A0A9X1F0V2</accession>
<evidence type="ECO:0000313" key="6">
    <source>
        <dbReference type="Proteomes" id="UP001138681"/>
    </source>
</evidence>
<keyword evidence="6" id="KW-1185">Reference proteome</keyword>
<evidence type="ECO:0000313" key="5">
    <source>
        <dbReference type="EMBL" id="MBV7258059.1"/>
    </source>
</evidence>
<dbReference type="PANTHER" id="PTHR42776">
    <property type="entry name" value="SERINE PEPTIDASE S9 FAMILY MEMBER"/>
    <property type="match status" value="1"/>
</dbReference>
<dbReference type="RefSeq" id="WP_218403432.1">
    <property type="nucleotide sequence ID" value="NZ_JAGSPC010000001.1"/>
</dbReference>
<dbReference type="EMBL" id="JAGSPC010000001">
    <property type="protein sequence ID" value="MBV7258059.1"/>
    <property type="molecule type" value="Genomic_DNA"/>
</dbReference>
<keyword evidence="3" id="KW-0732">Signal</keyword>
<dbReference type="GO" id="GO:0004252">
    <property type="term" value="F:serine-type endopeptidase activity"/>
    <property type="evidence" value="ECO:0007669"/>
    <property type="project" value="TreeGrafter"/>
</dbReference>
<gene>
    <name evidence="5" type="ORF">KCG46_00550</name>
</gene>
<evidence type="ECO:0000259" key="4">
    <source>
        <dbReference type="Pfam" id="PF00326"/>
    </source>
</evidence>
<proteinExistence type="predicted"/>
<sequence length="693" mass="74307">MIRKIARPFALSTVLLAGASLAATAQARPMTPEDVAKLESVGAMAISPDGTRIAFTTSSLPDVTEGEKNGSFQSELKVTTGPDAAQAYLPEDISPGGVSFSPDGSMVTFLWSKGKEDRAVWGVPVGGGTYRKLAAVEDTGVRSYEFSPDGSMVYMLTGAGEDKQRTTQSKAGFNARIYEEEFRPARMFAAKVGMEVDESPSEIAIPGYVSAFDVAPDGTFATIDTTPSPLVDDSYTSKRVNILDLATGNIRAVVETPGKIGDVEISPDGSQLSLIAGVDMNDPAATTLHLVDTATGAFRALNAGAAEAAVDAEWLADGRLASVIHVGAQSKLRIYNADGTVADEQDPGSLILTRVESAAGKIAVAANSPKHPTEMFVWNNGTFDRWTNHNAWLSEIDFGEQRTYTYTATDGQQVEGILILPVGGVPSGGAPTIMNVHGGPEAHDSNGWNTAYSKPGQVAAGQGYAVFLPNYRGSTGYGVDFAKQHQGRYTDPEFRDIVDAKKALAADGITDADRTGITGGSYGGYASAWGATYYSDEYAAAVMSVGISNQVSKFGTGDIPYEMYNVHSRKWPWDDWLAMLKVSPIYHVDKSNTPILILHGEEDTRVDPGQSLELYRSLKVRKPDVPARLVFYPGEGHGNRLAAGRYDFNLRMMEWFDTYLKTGDRRAEMPDTRPQLAEGAKGATAKDEDDSED</sequence>
<feature type="signal peptide" evidence="3">
    <location>
        <begin position="1"/>
        <end position="27"/>
    </location>
</feature>
<dbReference type="GO" id="GO:0006508">
    <property type="term" value="P:proteolysis"/>
    <property type="evidence" value="ECO:0007669"/>
    <property type="project" value="InterPro"/>
</dbReference>